<organism evidence="11 12">
    <name type="scientific">Halocaridina rubra</name>
    <name type="common">Hawaiian red shrimp</name>
    <dbReference type="NCBI Taxonomy" id="373956"/>
    <lineage>
        <taxon>Eukaryota</taxon>
        <taxon>Metazoa</taxon>
        <taxon>Ecdysozoa</taxon>
        <taxon>Arthropoda</taxon>
        <taxon>Crustacea</taxon>
        <taxon>Multicrustacea</taxon>
        <taxon>Malacostraca</taxon>
        <taxon>Eumalacostraca</taxon>
        <taxon>Eucarida</taxon>
        <taxon>Decapoda</taxon>
        <taxon>Pleocyemata</taxon>
        <taxon>Caridea</taxon>
        <taxon>Atyoidea</taxon>
        <taxon>Atyidae</taxon>
        <taxon>Halocaridina</taxon>
    </lineage>
</organism>
<evidence type="ECO:0000259" key="10">
    <source>
        <dbReference type="Pfam" id="PF20981"/>
    </source>
</evidence>
<dbReference type="Pfam" id="PF20981">
    <property type="entry name" value="AAR2_1st"/>
    <property type="match status" value="1"/>
</dbReference>
<protein>
    <recommendedName>
        <fullName evidence="3">Protein AAR2 homolog</fullName>
    </recommendedName>
    <alternativeName>
        <fullName evidence="7">AAR2 splicing factor homolog</fullName>
    </alternativeName>
</protein>
<dbReference type="InterPro" id="IPR033648">
    <property type="entry name" value="AAR2_C"/>
</dbReference>
<comment type="similarity">
    <text evidence="2">Belongs to the AAR2 family.</text>
</comment>
<comment type="function">
    <text evidence="1">Component of the U5 snRNP complex that is required for spliceosome assembly and for pre-mRNA splicing.</text>
</comment>
<keyword evidence="12" id="KW-1185">Reference proteome</keyword>
<dbReference type="InterPro" id="IPR038514">
    <property type="entry name" value="AAR2_C_sf"/>
</dbReference>
<keyword evidence="5" id="KW-0747">Spliceosome</keyword>
<reference evidence="11 12" key="1">
    <citation type="submission" date="2023-11" db="EMBL/GenBank/DDBJ databases">
        <title>Halocaridina rubra genome assembly.</title>
        <authorList>
            <person name="Smith C."/>
        </authorList>
    </citation>
    <scope>NUCLEOTIDE SEQUENCE [LARGE SCALE GENOMIC DNA]</scope>
    <source>
        <strain evidence="11">EP-1</strain>
        <tissue evidence="11">Whole</tissue>
    </source>
</reference>
<dbReference type="InterPro" id="IPR038516">
    <property type="entry name" value="AAR2_N_sf"/>
</dbReference>
<keyword evidence="6" id="KW-0508">mRNA splicing</keyword>
<evidence type="ECO:0000259" key="9">
    <source>
        <dbReference type="Pfam" id="PF05282"/>
    </source>
</evidence>
<evidence type="ECO:0000256" key="7">
    <source>
        <dbReference type="ARBA" id="ARBA00030625"/>
    </source>
</evidence>
<feature type="domain" description="AAR2 C-terminal" evidence="9">
    <location>
        <begin position="263"/>
        <end position="418"/>
    </location>
</feature>
<feature type="domain" description="AAR2 N-terminal" evidence="10">
    <location>
        <begin position="14"/>
        <end position="143"/>
    </location>
</feature>
<dbReference type="Gene3D" id="2.60.34.20">
    <property type="match status" value="1"/>
</dbReference>
<comment type="caution">
    <text evidence="11">The sequence shown here is derived from an EMBL/GenBank/DDBJ whole genome shotgun (WGS) entry which is preliminary data.</text>
</comment>
<dbReference type="FunFam" id="2.60.34.20:FF:000001">
    <property type="entry name" value="protein AAR2 homolog"/>
    <property type="match status" value="1"/>
</dbReference>
<sequence>MNPNLAQQLFEEFSTIVVLGMPPGTEFGIDMKSWNVGEKFRGVKMIPPGLHFIYYSAVSNQGDTAPRTGFFHYFKRKELIVRHYDVAMEDLKDEDEDPGEVGRLQSNLRQLDQYLGAYPAETWEKWVSLTQHITEKDLERMIPLSGKICSAPELVVVKSASSNELNSDIKTDMKTSLAVSPHKQSDVKSDMNVSVDASMSSDTDTNMQKDPADMNIKSCKSLDKSVGTSKVDTETISISSEPAKNIVPELPNMVPRPGTELRFSKFPSRPYREGATPSEITHYSLDSSYSLRKVIENLDKSESLLAELQLSFVCFLVGQVWDGWEQWRKLLGMICSAEELLVQEPQTYLKLLSLIHFQIQEVPEDLFVDIVESNNFLAAALKTLFANISDNAALLPNMLVSKALRFKNHITTKFSWNLTLEDEGEDAPVVVETEDVT</sequence>
<dbReference type="PANTHER" id="PTHR12689">
    <property type="entry name" value="A1 CISTRON SPLICING FACTOR AAR2-RELATED"/>
    <property type="match status" value="1"/>
</dbReference>
<evidence type="ECO:0000256" key="6">
    <source>
        <dbReference type="ARBA" id="ARBA00023187"/>
    </source>
</evidence>
<dbReference type="Pfam" id="PF05282">
    <property type="entry name" value="AAR2"/>
    <property type="match status" value="1"/>
</dbReference>
<dbReference type="InterPro" id="IPR033647">
    <property type="entry name" value="Aar2_N"/>
</dbReference>
<dbReference type="AlphaFoldDB" id="A0AAN8WMC4"/>
<dbReference type="EMBL" id="JAXCGZ010017157">
    <property type="protein sequence ID" value="KAK7068671.1"/>
    <property type="molecule type" value="Genomic_DNA"/>
</dbReference>
<dbReference type="CDD" id="cd13778">
    <property type="entry name" value="Aar2_C"/>
    <property type="match status" value="1"/>
</dbReference>
<comment type="subunit">
    <text evidence="8">Interacts with PRPF8 (via RNase H homology domain). Component of a U5 snRNP complex that contains PRPF8.</text>
</comment>
<evidence type="ECO:0000256" key="4">
    <source>
        <dbReference type="ARBA" id="ARBA00022664"/>
    </source>
</evidence>
<gene>
    <name evidence="11" type="primary">AAR2</name>
    <name evidence="11" type="ORF">SK128_025821</name>
</gene>
<evidence type="ECO:0000256" key="5">
    <source>
        <dbReference type="ARBA" id="ARBA00022728"/>
    </source>
</evidence>
<evidence type="ECO:0000256" key="3">
    <source>
        <dbReference type="ARBA" id="ARBA00016372"/>
    </source>
</evidence>
<evidence type="ECO:0000313" key="11">
    <source>
        <dbReference type="EMBL" id="KAK7068671.1"/>
    </source>
</evidence>
<evidence type="ECO:0000313" key="12">
    <source>
        <dbReference type="Proteomes" id="UP001381693"/>
    </source>
</evidence>
<dbReference type="CDD" id="cd13777">
    <property type="entry name" value="Aar2_N"/>
    <property type="match status" value="1"/>
</dbReference>
<keyword evidence="4" id="KW-0507">mRNA processing</keyword>
<proteinExistence type="inferred from homology"/>
<name>A0AAN8WMC4_HALRR</name>
<accession>A0AAN8WMC4</accession>
<dbReference type="GO" id="GO:0005681">
    <property type="term" value="C:spliceosomal complex"/>
    <property type="evidence" value="ECO:0007669"/>
    <property type="project" value="UniProtKB-KW"/>
</dbReference>
<dbReference type="FunFam" id="1.25.40.550:FF:000001">
    <property type="entry name" value="AAR2 splicing factor homolog"/>
    <property type="match status" value="1"/>
</dbReference>
<evidence type="ECO:0000256" key="8">
    <source>
        <dbReference type="ARBA" id="ARBA00047009"/>
    </source>
</evidence>
<dbReference type="Proteomes" id="UP001381693">
    <property type="component" value="Unassembled WGS sequence"/>
</dbReference>
<evidence type="ECO:0000256" key="2">
    <source>
        <dbReference type="ARBA" id="ARBA00006281"/>
    </source>
</evidence>
<dbReference type="GO" id="GO:0000244">
    <property type="term" value="P:spliceosomal tri-snRNP complex assembly"/>
    <property type="evidence" value="ECO:0007669"/>
    <property type="project" value="TreeGrafter"/>
</dbReference>
<evidence type="ECO:0000256" key="1">
    <source>
        <dbReference type="ARBA" id="ARBA00003708"/>
    </source>
</evidence>
<dbReference type="PANTHER" id="PTHR12689:SF4">
    <property type="entry name" value="PROTEIN AAR2 HOMOLOG"/>
    <property type="match status" value="1"/>
</dbReference>
<dbReference type="InterPro" id="IPR007946">
    <property type="entry name" value="AAR2"/>
</dbReference>
<dbReference type="Gene3D" id="1.25.40.550">
    <property type="entry name" value="Aar2, C-terminal domain-like"/>
    <property type="match status" value="1"/>
</dbReference>